<dbReference type="Proteomes" id="UP000886595">
    <property type="component" value="Unassembled WGS sequence"/>
</dbReference>
<gene>
    <name evidence="1" type="ORF">Bca52824_054460</name>
</gene>
<evidence type="ECO:0000313" key="1">
    <source>
        <dbReference type="EMBL" id="KAG2283240.1"/>
    </source>
</evidence>
<accession>A0A8X7R9W2</accession>
<dbReference type="AlphaFoldDB" id="A0A8X7R9W2"/>
<dbReference type="GO" id="GO:0009451">
    <property type="term" value="P:RNA modification"/>
    <property type="evidence" value="ECO:0007669"/>
    <property type="project" value="InterPro"/>
</dbReference>
<dbReference type="PANTHER" id="PTHR47926:SF533">
    <property type="entry name" value="DYW DOMAIN-CONTAINING PROTEIN"/>
    <property type="match status" value="1"/>
</dbReference>
<dbReference type="EMBL" id="JAAMPC010000011">
    <property type="protein sequence ID" value="KAG2283240.1"/>
    <property type="molecule type" value="Genomic_DNA"/>
</dbReference>
<sequence length="104" mass="11930">MSLPKKGHHLDVGCDYWFGSQRVIQGKQIHALLWKLGIESELRIESMLMDMYSKCGSIEDAWKIFESAQETDEVSMTVMLVGLAQKMGQRKRLYISSLECFKLA</sequence>
<protein>
    <recommendedName>
        <fullName evidence="3">Pentatricopeptide repeat-containing protein</fullName>
    </recommendedName>
</protein>
<comment type="caution">
    <text evidence="1">The sequence shown here is derived from an EMBL/GenBank/DDBJ whole genome shotgun (WGS) entry which is preliminary data.</text>
</comment>
<evidence type="ECO:0008006" key="3">
    <source>
        <dbReference type="Google" id="ProtNLM"/>
    </source>
</evidence>
<name>A0A8X7R9W2_BRACI</name>
<dbReference type="GO" id="GO:0003723">
    <property type="term" value="F:RNA binding"/>
    <property type="evidence" value="ECO:0007669"/>
    <property type="project" value="InterPro"/>
</dbReference>
<reference evidence="1 2" key="1">
    <citation type="submission" date="2020-02" db="EMBL/GenBank/DDBJ databases">
        <authorList>
            <person name="Ma Q."/>
            <person name="Huang Y."/>
            <person name="Song X."/>
            <person name="Pei D."/>
        </authorList>
    </citation>
    <scope>NUCLEOTIDE SEQUENCE [LARGE SCALE GENOMIC DNA]</scope>
    <source>
        <strain evidence="1">Sxm20200214</strain>
        <tissue evidence="1">Leaf</tissue>
    </source>
</reference>
<dbReference type="OrthoDB" id="635740at2759"/>
<organism evidence="1 2">
    <name type="scientific">Brassica carinata</name>
    <name type="common">Ethiopian mustard</name>
    <name type="synonym">Abyssinian cabbage</name>
    <dbReference type="NCBI Taxonomy" id="52824"/>
    <lineage>
        <taxon>Eukaryota</taxon>
        <taxon>Viridiplantae</taxon>
        <taxon>Streptophyta</taxon>
        <taxon>Embryophyta</taxon>
        <taxon>Tracheophyta</taxon>
        <taxon>Spermatophyta</taxon>
        <taxon>Magnoliopsida</taxon>
        <taxon>eudicotyledons</taxon>
        <taxon>Gunneridae</taxon>
        <taxon>Pentapetalae</taxon>
        <taxon>rosids</taxon>
        <taxon>malvids</taxon>
        <taxon>Brassicales</taxon>
        <taxon>Brassicaceae</taxon>
        <taxon>Brassiceae</taxon>
        <taxon>Brassica</taxon>
    </lineage>
</organism>
<proteinExistence type="predicted"/>
<dbReference type="InterPro" id="IPR046960">
    <property type="entry name" value="PPR_At4g14850-like_plant"/>
</dbReference>
<dbReference type="PANTHER" id="PTHR47926">
    <property type="entry name" value="PENTATRICOPEPTIDE REPEAT-CONTAINING PROTEIN"/>
    <property type="match status" value="1"/>
</dbReference>
<dbReference type="Gene3D" id="1.25.40.10">
    <property type="entry name" value="Tetratricopeptide repeat domain"/>
    <property type="match status" value="1"/>
</dbReference>
<keyword evidence="2" id="KW-1185">Reference proteome</keyword>
<dbReference type="InterPro" id="IPR011990">
    <property type="entry name" value="TPR-like_helical_dom_sf"/>
</dbReference>
<evidence type="ECO:0000313" key="2">
    <source>
        <dbReference type="Proteomes" id="UP000886595"/>
    </source>
</evidence>